<dbReference type="AlphaFoldDB" id="A0A5N6P678"/>
<dbReference type="OrthoDB" id="1832879at2759"/>
<sequence>MDGSDKQGEGPKTASVGIRAFGFQLADCGVSHHLSCRTADRGNDRVLFSSQGCKFQETNLEVFNEDENHGKEEHPEGCSGIYTSPPCFDDYGDEEVNNSGYLWVSKVLNGFAIQEGGPLKGIDFLLGSNHGLTERITGLNDKYLNRWMTRYTNALAKNVDELLEVDPVTKGDSMVVGGCVTRGDGLIRESMSPCAVPALLVPKANGTYRMCIDSRAVNKITVKYRFFIPRFEDLLDQLCGAQVFSKIDLRSGYHQIRKRPGDEWKTTFKTRDRLYEWMVMPFGLSNAVKLTLISQSLVIGRGAGGVVVIWPQACFNMENGVEQSIGEYVDLGHDKLHWSMKAIHGL</sequence>
<gene>
    <name evidence="2" type="ORF">E3N88_11992</name>
</gene>
<dbReference type="Gene3D" id="3.30.70.270">
    <property type="match status" value="1"/>
</dbReference>
<dbReference type="EMBL" id="SZYD01000006">
    <property type="protein sequence ID" value="KAD5960520.1"/>
    <property type="molecule type" value="Genomic_DNA"/>
</dbReference>
<dbReference type="Pfam" id="PF00078">
    <property type="entry name" value="RVT_1"/>
    <property type="match status" value="1"/>
</dbReference>
<dbReference type="SUPFAM" id="SSF56672">
    <property type="entry name" value="DNA/RNA polymerases"/>
    <property type="match status" value="1"/>
</dbReference>
<dbReference type="PANTHER" id="PTHR24559:SF442">
    <property type="entry name" value="RNA-DIRECTED DNA POLYMERASE HOMOLOG"/>
    <property type="match status" value="1"/>
</dbReference>
<accession>A0A5N6P678</accession>
<dbReference type="InterPro" id="IPR043128">
    <property type="entry name" value="Rev_trsase/Diguanyl_cyclase"/>
</dbReference>
<name>A0A5N6P678_9ASTR</name>
<dbReference type="CDD" id="cd01647">
    <property type="entry name" value="RT_LTR"/>
    <property type="match status" value="1"/>
</dbReference>
<protein>
    <recommendedName>
        <fullName evidence="1">Reverse transcriptase domain-containing protein</fullName>
    </recommendedName>
</protein>
<reference evidence="2 3" key="1">
    <citation type="submission" date="2019-05" db="EMBL/GenBank/DDBJ databases">
        <title>Mikania micrantha, genome provides insights into the molecular mechanism of rapid growth.</title>
        <authorList>
            <person name="Liu B."/>
        </authorList>
    </citation>
    <scope>NUCLEOTIDE SEQUENCE [LARGE SCALE GENOMIC DNA]</scope>
    <source>
        <strain evidence="2">NLD-2019</strain>
        <tissue evidence="2">Leaf</tissue>
    </source>
</reference>
<organism evidence="2 3">
    <name type="scientific">Mikania micrantha</name>
    <name type="common">bitter vine</name>
    <dbReference type="NCBI Taxonomy" id="192012"/>
    <lineage>
        <taxon>Eukaryota</taxon>
        <taxon>Viridiplantae</taxon>
        <taxon>Streptophyta</taxon>
        <taxon>Embryophyta</taxon>
        <taxon>Tracheophyta</taxon>
        <taxon>Spermatophyta</taxon>
        <taxon>Magnoliopsida</taxon>
        <taxon>eudicotyledons</taxon>
        <taxon>Gunneridae</taxon>
        <taxon>Pentapetalae</taxon>
        <taxon>asterids</taxon>
        <taxon>campanulids</taxon>
        <taxon>Asterales</taxon>
        <taxon>Asteraceae</taxon>
        <taxon>Asteroideae</taxon>
        <taxon>Heliantheae alliance</taxon>
        <taxon>Eupatorieae</taxon>
        <taxon>Mikania</taxon>
    </lineage>
</organism>
<dbReference type="Proteomes" id="UP000326396">
    <property type="component" value="Linkage Group LG14"/>
</dbReference>
<proteinExistence type="predicted"/>
<dbReference type="PANTHER" id="PTHR24559">
    <property type="entry name" value="TRANSPOSON TY3-I GAG-POL POLYPROTEIN"/>
    <property type="match status" value="1"/>
</dbReference>
<dbReference type="Gene3D" id="3.10.10.10">
    <property type="entry name" value="HIV Type 1 Reverse Transcriptase, subunit A, domain 1"/>
    <property type="match status" value="1"/>
</dbReference>
<evidence type="ECO:0000259" key="1">
    <source>
        <dbReference type="Pfam" id="PF00078"/>
    </source>
</evidence>
<dbReference type="InterPro" id="IPR000477">
    <property type="entry name" value="RT_dom"/>
</dbReference>
<comment type="caution">
    <text evidence="2">The sequence shown here is derived from an EMBL/GenBank/DDBJ whole genome shotgun (WGS) entry which is preliminary data.</text>
</comment>
<dbReference type="InterPro" id="IPR053134">
    <property type="entry name" value="RNA-dir_DNA_polymerase"/>
</dbReference>
<keyword evidence="3" id="KW-1185">Reference proteome</keyword>
<feature type="domain" description="Reverse transcriptase" evidence="1">
    <location>
        <begin position="201"/>
        <end position="288"/>
    </location>
</feature>
<dbReference type="InterPro" id="IPR043502">
    <property type="entry name" value="DNA/RNA_pol_sf"/>
</dbReference>
<evidence type="ECO:0000313" key="2">
    <source>
        <dbReference type="EMBL" id="KAD5960520.1"/>
    </source>
</evidence>
<evidence type="ECO:0000313" key="3">
    <source>
        <dbReference type="Proteomes" id="UP000326396"/>
    </source>
</evidence>